<dbReference type="PANTHER" id="PTHR43649">
    <property type="entry name" value="ARABINOSE-BINDING PROTEIN-RELATED"/>
    <property type="match status" value="1"/>
</dbReference>
<evidence type="ECO:0000256" key="2">
    <source>
        <dbReference type="ARBA" id="ARBA00008520"/>
    </source>
</evidence>
<proteinExistence type="inferred from homology"/>
<dbReference type="Pfam" id="PF01547">
    <property type="entry name" value="SBP_bac_1"/>
    <property type="match status" value="1"/>
</dbReference>
<dbReference type="SUPFAM" id="SSF53850">
    <property type="entry name" value="Periplasmic binding protein-like II"/>
    <property type="match status" value="1"/>
</dbReference>
<dbReference type="KEGG" id="hyf:DTO96_101044"/>
<organism evidence="3 4">
    <name type="scientific">Ephemeroptericola cinctiostellae</name>
    <dbReference type="NCBI Taxonomy" id="2268024"/>
    <lineage>
        <taxon>Bacteria</taxon>
        <taxon>Pseudomonadati</taxon>
        <taxon>Pseudomonadota</taxon>
        <taxon>Betaproteobacteria</taxon>
        <taxon>Burkholderiales</taxon>
        <taxon>Burkholderiaceae</taxon>
        <taxon>Ephemeroptericola</taxon>
    </lineage>
</organism>
<dbReference type="EMBL" id="CP031124">
    <property type="protein sequence ID" value="AXF85314.1"/>
    <property type="molecule type" value="Genomic_DNA"/>
</dbReference>
<comment type="similarity">
    <text evidence="2">Belongs to the bacterial solute-binding protein 1 family.</text>
</comment>
<gene>
    <name evidence="3" type="primary">eltP</name>
    <name evidence="3" type="ORF">DTO96_101044</name>
</gene>
<dbReference type="PANTHER" id="PTHR43649:SF12">
    <property type="entry name" value="DIACETYLCHITOBIOSE BINDING PROTEIN DASA"/>
    <property type="match status" value="1"/>
</dbReference>
<dbReference type="Proteomes" id="UP000252182">
    <property type="component" value="Chromosome"/>
</dbReference>
<protein>
    <submittedName>
        <fullName evidence="3">Erythritol/L-threitol-binding protein</fullName>
    </submittedName>
</protein>
<evidence type="ECO:0000313" key="3">
    <source>
        <dbReference type="EMBL" id="AXF85314.1"/>
    </source>
</evidence>
<dbReference type="InterPro" id="IPR006059">
    <property type="entry name" value="SBP"/>
</dbReference>
<accession>A0A345DAC6</accession>
<sequence length="460" mass="49195">MIRKLSLAVAVAGLLAACGGEKKPEAAPAKAAEGAPAAAAPAAGQTTLTVATVNNGDMVVMQELSKKFEAANPDIKLNWVVLEEGVLRQKVTTDIAAKGGQFDVMTIGMYEAPIWAKKGWLTEMKDLGAGYDVDDLIKPMRDGLSVDGKLYALPFYGETSMTYYRKDLMDAKGLKMPVKPTWDDIEKFAAAMNDKEKGIYGICLRGKAGWGDNMALVSTMVNANGGRWFDEKWQPQLTTPEWKKTITQYINLLTKYGPPGVSSNSFNESLALMQEGKCGMWIDASVAAGMLYDPKTSKVADKIAFAPSPVGSYANASGWLWAWSLAVPASSTKQEAAKKFVTWATSKEYIAEVAKSKGNWGAVPPGTRKSTYANPEYQKAAPFASFVIDALNKVDPAHATAQPVPYVGVQYVGIPEFQAIGTQVGQSISGALAGKMSVDDALNAGNEAAKKAVEQGGYLK</sequence>
<dbReference type="OrthoDB" id="9804061at2"/>
<dbReference type="RefSeq" id="WP_114562524.1">
    <property type="nucleotide sequence ID" value="NZ_CP031124.1"/>
</dbReference>
<name>A0A345DAC6_9BURK</name>
<dbReference type="CDD" id="cd13585">
    <property type="entry name" value="PBP2_TMBP_like"/>
    <property type="match status" value="1"/>
</dbReference>
<evidence type="ECO:0000256" key="1">
    <source>
        <dbReference type="ARBA" id="ARBA00004418"/>
    </source>
</evidence>
<reference evidence="4" key="1">
    <citation type="submission" date="2018-07" db="EMBL/GenBank/DDBJ databases">
        <authorList>
            <person name="Kim H."/>
        </authorList>
    </citation>
    <scope>NUCLEOTIDE SEQUENCE [LARGE SCALE GENOMIC DNA]</scope>
    <source>
        <strain evidence="4">F02</strain>
    </source>
</reference>
<dbReference type="Gene3D" id="3.40.190.10">
    <property type="entry name" value="Periplasmic binding protein-like II"/>
    <property type="match status" value="2"/>
</dbReference>
<dbReference type="PROSITE" id="PS51257">
    <property type="entry name" value="PROKAR_LIPOPROTEIN"/>
    <property type="match status" value="1"/>
</dbReference>
<dbReference type="GO" id="GO:0042597">
    <property type="term" value="C:periplasmic space"/>
    <property type="evidence" value="ECO:0007669"/>
    <property type="project" value="UniProtKB-SubCell"/>
</dbReference>
<comment type="subcellular location">
    <subcellularLocation>
        <location evidence="1">Periplasm</location>
    </subcellularLocation>
</comment>
<evidence type="ECO:0000313" key="4">
    <source>
        <dbReference type="Proteomes" id="UP000252182"/>
    </source>
</evidence>
<keyword evidence="4" id="KW-1185">Reference proteome</keyword>
<dbReference type="InterPro" id="IPR050490">
    <property type="entry name" value="Bact_solute-bd_prot1"/>
</dbReference>
<dbReference type="AlphaFoldDB" id="A0A345DAC6"/>